<evidence type="ECO:0000313" key="2">
    <source>
        <dbReference type="EMBL" id="PTQ55674.1"/>
    </source>
</evidence>
<dbReference type="EMBL" id="PEBX01000084">
    <property type="protein sequence ID" value="PTQ55674.1"/>
    <property type="molecule type" value="Genomic_DNA"/>
</dbReference>
<protein>
    <submittedName>
        <fullName evidence="2">Uncharacterized protein</fullName>
    </submittedName>
</protein>
<sequence>MGNTPFPFAGNEGGGNKKPLRLTEGQSGGRGIILPDRGDNW</sequence>
<feature type="region of interest" description="Disordered" evidence="1">
    <location>
        <begin position="1"/>
        <end position="41"/>
    </location>
</feature>
<accession>A0A2R6XZ11</accession>
<evidence type="ECO:0000256" key="1">
    <source>
        <dbReference type="SAM" id="MobiDB-lite"/>
    </source>
</evidence>
<comment type="caution">
    <text evidence="2">The sequence shown here is derived from an EMBL/GenBank/DDBJ whole genome shotgun (WGS) entry which is preliminary data.</text>
</comment>
<organism evidence="2 3">
    <name type="scientific">Candidatus Carbonibacillus altaicus</name>
    <dbReference type="NCBI Taxonomy" id="2163959"/>
    <lineage>
        <taxon>Bacteria</taxon>
        <taxon>Bacillati</taxon>
        <taxon>Bacillota</taxon>
        <taxon>Bacilli</taxon>
        <taxon>Bacillales</taxon>
        <taxon>Candidatus Carbonibacillus</taxon>
    </lineage>
</organism>
<gene>
    <name evidence="2" type="ORF">BSOLF_1722</name>
</gene>
<reference evidence="3" key="1">
    <citation type="journal article" date="2018" name="Sci. Rep.">
        <title>Lignite coal burning seam in the remote Altai Mountains harbors a hydrogen-driven thermophilic microbial community.</title>
        <authorList>
            <person name="Kadnikov V.V."/>
            <person name="Mardanov A.V."/>
            <person name="Ivasenko D.A."/>
            <person name="Antsiferov D.V."/>
            <person name="Beletsky A.V."/>
            <person name="Karnachuk O.V."/>
            <person name="Ravin N.V."/>
        </authorList>
    </citation>
    <scope>NUCLEOTIDE SEQUENCE [LARGE SCALE GENOMIC DNA]</scope>
</reference>
<dbReference type="AlphaFoldDB" id="A0A2R6XZ11"/>
<name>A0A2R6XZ11_9BACL</name>
<dbReference type="Proteomes" id="UP000244338">
    <property type="component" value="Unassembled WGS sequence"/>
</dbReference>
<proteinExistence type="predicted"/>
<evidence type="ECO:0000313" key="3">
    <source>
        <dbReference type="Proteomes" id="UP000244338"/>
    </source>
</evidence>